<organism evidence="8 9">
    <name type="scientific">Mucilaginibacter mali</name>
    <dbReference type="NCBI Taxonomy" id="2740462"/>
    <lineage>
        <taxon>Bacteria</taxon>
        <taxon>Pseudomonadati</taxon>
        <taxon>Bacteroidota</taxon>
        <taxon>Sphingobacteriia</taxon>
        <taxon>Sphingobacteriales</taxon>
        <taxon>Sphingobacteriaceae</taxon>
        <taxon>Mucilaginibacter</taxon>
    </lineage>
</organism>
<feature type="transmembrane region" description="Helical" evidence="6">
    <location>
        <begin position="239"/>
        <end position="257"/>
    </location>
</feature>
<keyword evidence="3" id="KW-0201">Cytochrome c-type biogenesis</keyword>
<dbReference type="PANTHER" id="PTHR32234">
    <property type="entry name" value="THIOL:DISULFIDE INTERCHANGE PROTEIN DSBD"/>
    <property type="match status" value="1"/>
</dbReference>
<dbReference type="GO" id="GO:0016020">
    <property type="term" value="C:membrane"/>
    <property type="evidence" value="ECO:0007669"/>
    <property type="project" value="UniProtKB-SubCell"/>
</dbReference>
<protein>
    <submittedName>
        <fullName evidence="8">Thioredoxin family protein</fullName>
    </submittedName>
</protein>
<evidence type="ECO:0000313" key="9">
    <source>
        <dbReference type="Proteomes" id="UP000505355"/>
    </source>
</evidence>
<evidence type="ECO:0000256" key="2">
    <source>
        <dbReference type="ARBA" id="ARBA00022692"/>
    </source>
</evidence>
<feature type="transmembrane region" description="Helical" evidence="6">
    <location>
        <begin position="131"/>
        <end position="158"/>
    </location>
</feature>
<dbReference type="PANTHER" id="PTHR32234:SF0">
    <property type="entry name" value="THIOL:DISULFIDE INTERCHANGE PROTEIN DSBD"/>
    <property type="match status" value="1"/>
</dbReference>
<dbReference type="EMBL" id="CP054139">
    <property type="protein sequence ID" value="QKJ32848.1"/>
    <property type="molecule type" value="Genomic_DNA"/>
</dbReference>
<keyword evidence="9" id="KW-1185">Reference proteome</keyword>
<dbReference type="AlphaFoldDB" id="A0A7D4PWX0"/>
<sequence length="476" mass="51760">MFNEGTGMSTIVTFISGFVGGLAALLMPCIFPMLPLTVGFFTKRHHNRRQGIRDALLYGLAIILIYVGLGMAITIVFGASALNNLATNGVFNLGFFLLLVVFAASFLGAFELTLPSKWINKAEENTGKKGFGGILMMAAVLALVSFSCTGPIIGTLLVQAAGSGQRLGPVIGMLGFSIALALPFVLFALFPSWLQSLPKSGGWMETIKTSLGFLELGLSLKFLSNVDLAYHWHWFDREVFLVLWIMISGCFGLYLLGKLHLEDHLTKGIGVPRLFSGILVGAFSLYMIPGLWGAPLKSIAAFLPPQDTQDFDLYTQSFKMTPQSGYGLVRAGAAGTKHKDLFHAPLGLSAFFDYEEGMAYAMSVNKPVLIDFTGHACVNCRKMEAAIWPDPKVLPLIRDEYVLIQLYVDDKTAVGSSTIGEINSKLQAEKFNSNSQPDYVLLDNKGKLLTQPVGAIYNAAVYAAYLQSGLNKFKKL</sequence>
<reference evidence="8 9" key="1">
    <citation type="submission" date="2020-05" db="EMBL/GenBank/DDBJ databases">
        <title>Mucilaginibacter mali sp. nov.</title>
        <authorList>
            <person name="Kim H.S."/>
            <person name="Lee K.C."/>
            <person name="Suh M.K."/>
            <person name="Kim J.-S."/>
            <person name="Han K.-I."/>
            <person name="Eom M.K."/>
            <person name="Shin Y.K."/>
            <person name="Lee J.-S."/>
        </authorList>
    </citation>
    <scope>NUCLEOTIDE SEQUENCE [LARGE SCALE GENOMIC DNA]</scope>
    <source>
        <strain evidence="8 9">G2-14</strain>
    </source>
</reference>
<feature type="transmembrane region" description="Helical" evidence="6">
    <location>
        <begin position="12"/>
        <end position="34"/>
    </location>
</feature>
<keyword evidence="5 6" id="KW-0472">Membrane</keyword>
<dbReference type="SUPFAM" id="SSF52833">
    <property type="entry name" value="Thioredoxin-like"/>
    <property type="match status" value="1"/>
</dbReference>
<gene>
    <name evidence="8" type="ORF">HQ865_24855</name>
</gene>
<feature type="domain" description="Cytochrome C biogenesis protein transmembrane" evidence="7">
    <location>
        <begin position="14"/>
        <end position="225"/>
    </location>
</feature>
<keyword evidence="4 6" id="KW-1133">Transmembrane helix</keyword>
<feature type="transmembrane region" description="Helical" evidence="6">
    <location>
        <begin position="55"/>
        <end position="77"/>
    </location>
</feature>
<dbReference type="Proteomes" id="UP000505355">
    <property type="component" value="Chromosome"/>
</dbReference>
<comment type="subcellular location">
    <subcellularLocation>
        <location evidence="1">Membrane</location>
        <topology evidence="1">Multi-pass membrane protein</topology>
    </subcellularLocation>
</comment>
<evidence type="ECO:0000259" key="7">
    <source>
        <dbReference type="Pfam" id="PF02683"/>
    </source>
</evidence>
<evidence type="ECO:0000313" key="8">
    <source>
        <dbReference type="EMBL" id="QKJ32848.1"/>
    </source>
</evidence>
<dbReference type="GO" id="GO:0015035">
    <property type="term" value="F:protein-disulfide reductase activity"/>
    <property type="evidence" value="ECO:0007669"/>
    <property type="project" value="TreeGrafter"/>
</dbReference>
<evidence type="ECO:0000256" key="1">
    <source>
        <dbReference type="ARBA" id="ARBA00004141"/>
    </source>
</evidence>
<proteinExistence type="predicted"/>
<dbReference type="InterPro" id="IPR003834">
    <property type="entry name" value="Cyt_c_assmbl_TM_dom"/>
</dbReference>
<evidence type="ECO:0000256" key="4">
    <source>
        <dbReference type="ARBA" id="ARBA00022989"/>
    </source>
</evidence>
<dbReference type="Pfam" id="PF02683">
    <property type="entry name" value="DsbD_TM"/>
    <property type="match status" value="1"/>
</dbReference>
<dbReference type="Gene3D" id="3.40.30.10">
    <property type="entry name" value="Glutaredoxin"/>
    <property type="match status" value="1"/>
</dbReference>
<dbReference type="GO" id="GO:0017004">
    <property type="term" value="P:cytochrome complex assembly"/>
    <property type="evidence" value="ECO:0007669"/>
    <property type="project" value="UniProtKB-KW"/>
</dbReference>
<dbReference type="KEGG" id="mmab:HQ865_24855"/>
<evidence type="ECO:0000256" key="5">
    <source>
        <dbReference type="ARBA" id="ARBA00023136"/>
    </source>
</evidence>
<feature type="transmembrane region" description="Helical" evidence="6">
    <location>
        <begin position="269"/>
        <end position="292"/>
    </location>
</feature>
<dbReference type="Pfam" id="PF13899">
    <property type="entry name" value="Thioredoxin_7"/>
    <property type="match status" value="1"/>
</dbReference>
<name>A0A7D4PWX0_9SPHI</name>
<keyword evidence="2 6" id="KW-0812">Transmembrane</keyword>
<feature type="transmembrane region" description="Helical" evidence="6">
    <location>
        <begin position="89"/>
        <end position="110"/>
    </location>
</feature>
<dbReference type="GO" id="GO:0045454">
    <property type="term" value="P:cell redox homeostasis"/>
    <property type="evidence" value="ECO:0007669"/>
    <property type="project" value="TreeGrafter"/>
</dbReference>
<evidence type="ECO:0000256" key="6">
    <source>
        <dbReference type="SAM" id="Phobius"/>
    </source>
</evidence>
<dbReference type="InterPro" id="IPR036249">
    <property type="entry name" value="Thioredoxin-like_sf"/>
</dbReference>
<accession>A0A7D4PWX0</accession>
<feature type="transmembrane region" description="Helical" evidence="6">
    <location>
        <begin position="170"/>
        <end position="190"/>
    </location>
</feature>
<evidence type="ECO:0000256" key="3">
    <source>
        <dbReference type="ARBA" id="ARBA00022748"/>
    </source>
</evidence>